<keyword evidence="5" id="KW-1185">Reference proteome</keyword>
<evidence type="ECO:0000313" key="4">
    <source>
        <dbReference type="EMBL" id="PQJ80147.1"/>
    </source>
</evidence>
<sequence>MSDTKNDIAWNKLFAKYKISENVLKNGAFEINSTQINEFREARLMTKFDFRSQLPEIFAENELSILPISRGSYVISDFETFKDFESKDPTPIKIDFPNYLESIKHDNITSESTALNCAFVTGIIEDFVQDEEIKPTVSGRMSSSSFDFNIKTLKSNLNIVVNNSQIEIDGGYEGVNSLSLIEAKNSISKDFLIRQMYYPYKLWNNKIAKEIKPIFLTYSNGIFHFREYVFEDPNHYNSLKLKSEKRYVIRDGAINLELIQKIANETPITAELEVPFPQADSFDRVINLCELLNENGSLTREYLTVNYDFDVRQTNYYTDAGRYLGLIDKSRENGEVNYFLTDLGKRIFSLNITDRQIEFFKLILSHRVFNRVIKSYFENSEQPSINAIVEIMKTSDLYNINSDVTFHRRASTISSWINWIIDQIEE</sequence>
<organism evidence="4 5">
    <name type="scientific">Polaribacter porphyrae</name>
    <dbReference type="NCBI Taxonomy" id="1137780"/>
    <lineage>
        <taxon>Bacteria</taxon>
        <taxon>Pseudomonadati</taxon>
        <taxon>Bacteroidota</taxon>
        <taxon>Flavobacteriia</taxon>
        <taxon>Flavobacteriales</taxon>
        <taxon>Flavobacteriaceae</taxon>
    </lineage>
</organism>
<dbReference type="InterPro" id="IPR055650">
    <property type="entry name" value="DUF7226"/>
</dbReference>
<dbReference type="Proteomes" id="UP000238882">
    <property type="component" value="Unassembled WGS sequence"/>
</dbReference>
<name>A0A2S7WRB0_9FLAO</name>
<evidence type="ECO:0000259" key="3">
    <source>
        <dbReference type="Pfam" id="PF23871"/>
    </source>
</evidence>
<feature type="domain" description="DUF7226" evidence="3">
    <location>
        <begin position="284"/>
        <end position="424"/>
    </location>
</feature>
<feature type="domain" description="DUF6996" evidence="1">
    <location>
        <begin position="7"/>
        <end position="75"/>
    </location>
</feature>
<dbReference type="EMBL" id="MSCN01000001">
    <property type="protein sequence ID" value="PQJ80147.1"/>
    <property type="molecule type" value="Genomic_DNA"/>
</dbReference>
<proteinExistence type="predicted"/>
<accession>A0A2S7WRB0</accession>
<dbReference type="InterPro" id="IPR054265">
    <property type="entry name" value="DUF6996"/>
</dbReference>
<dbReference type="OrthoDB" id="9774819at2"/>
<dbReference type="InterPro" id="IPR054266">
    <property type="entry name" value="DUF6997"/>
</dbReference>
<gene>
    <name evidence="4" type="ORF">BTO18_13605</name>
</gene>
<feature type="domain" description="DUF6997" evidence="2">
    <location>
        <begin position="77"/>
        <end position="248"/>
    </location>
</feature>
<comment type="caution">
    <text evidence="4">The sequence shown here is derived from an EMBL/GenBank/DDBJ whole genome shotgun (WGS) entry which is preliminary data.</text>
</comment>
<dbReference type="AlphaFoldDB" id="A0A2S7WRB0"/>
<evidence type="ECO:0000259" key="2">
    <source>
        <dbReference type="Pfam" id="PF22518"/>
    </source>
</evidence>
<dbReference type="Pfam" id="PF23871">
    <property type="entry name" value="DUF7226"/>
    <property type="match status" value="1"/>
</dbReference>
<evidence type="ECO:0000259" key="1">
    <source>
        <dbReference type="Pfam" id="PF22515"/>
    </source>
</evidence>
<dbReference type="RefSeq" id="WP_105016742.1">
    <property type="nucleotide sequence ID" value="NZ_VRMK01000009.1"/>
</dbReference>
<protein>
    <submittedName>
        <fullName evidence="4">Transcriptional regulator</fullName>
    </submittedName>
</protein>
<evidence type="ECO:0000313" key="5">
    <source>
        <dbReference type="Proteomes" id="UP000238882"/>
    </source>
</evidence>
<dbReference type="Pfam" id="PF22515">
    <property type="entry name" value="DUF6996"/>
    <property type="match status" value="1"/>
</dbReference>
<dbReference type="Pfam" id="PF22518">
    <property type="entry name" value="DUF6997"/>
    <property type="match status" value="1"/>
</dbReference>
<reference evidence="4 5" key="1">
    <citation type="submission" date="2016-12" db="EMBL/GenBank/DDBJ databases">
        <title>Trade-off between light-utilization and light-protection in marine flavobacteria.</title>
        <authorList>
            <person name="Kumagai Y."/>
            <person name="Yoshizawa S."/>
            <person name="Kogure K."/>
            <person name="Iwasaki W."/>
        </authorList>
    </citation>
    <scope>NUCLEOTIDE SEQUENCE [LARGE SCALE GENOMIC DNA]</scope>
    <source>
        <strain evidence="4 5">NBRC 108759</strain>
    </source>
</reference>